<name>A0A173MEX8_9BACT</name>
<dbReference type="RefSeq" id="WP_076380282.1">
    <property type="nucleotide sequence ID" value="NZ_AP017422.1"/>
</dbReference>
<reference evidence="2" key="1">
    <citation type="submission" date="2017-01" db="EMBL/GenBank/DDBJ databases">
        <authorList>
            <person name="Varghese N."/>
            <person name="Submissions S."/>
        </authorList>
    </citation>
    <scope>NUCLEOTIDE SEQUENCE [LARGE SCALE GENOMIC DNA]</scope>
    <source>
        <strain evidence="2">DSM 21054</strain>
    </source>
</reference>
<gene>
    <name evidence="1" type="ORF">SAMN05421788_10662</name>
</gene>
<organism evidence="1 2">
    <name type="scientific">Filimonas lacunae</name>
    <dbReference type="NCBI Taxonomy" id="477680"/>
    <lineage>
        <taxon>Bacteria</taxon>
        <taxon>Pseudomonadati</taxon>
        <taxon>Bacteroidota</taxon>
        <taxon>Chitinophagia</taxon>
        <taxon>Chitinophagales</taxon>
        <taxon>Chitinophagaceae</taxon>
        <taxon>Filimonas</taxon>
    </lineage>
</organism>
<dbReference type="Proteomes" id="UP000186917">
    <property type="component" value="Unassembled WGS sequence"/>
</dbReference>
<dbReference type="STRING" id="477680.SAMN05421788_10662"/>
<dbReference type="AlphaFoldDB" id="A0A173MEX8"/>
<evidence type="ECO:0008006" key="3">
    <source>
        <dbReference type="Google" id="ProtNLM"/>
    </source>
</evidence>
<dbReference type="EMBL" id="FTOR01000006">
    <property type="protein sequence ID" value="SIT24069.1"/>
    <property type="molecule type" value="Genomic_DNA"/>
</dbReference>
<sequence>MAAFENTKTRSREELKKHFRNGEIPSEDHFCTLIDSMINKQDDGFSKDDDNGMIIASTMHSGRFMALYRNIDDLDPFFVFERDEKEKTALKLSPVALQDARKEKKEDDTFYFHGNGSLGLGKHCNEDFKLDVKGFAGMEGRAGTYKQGSVKADGQWHPIATNLDNCQAFEVVARTGRKASGRFAIMHAIALSAFGKSSSNIRRTGAHYGFFWNKIKLRWRSNGTHDFRLEIKTSSNYGNGVQIYYNITRLWDDTKFLPDTYYY</sequence>
<keyword evidence="2" id="KW-1185">Reference proteome</keyword>
<protein>
    <recommendedName>
        <fullName evidence="3">Adhesin</fullName>
    </recommendedName>
</protein>
<accession>A0A173MEX8</accession>
<dbReference type="KEGG" id="fln:FLA_2003"/>
<proteinExistence type="predicted"/>
<evidence type="ECO:0000313" key="2">
    <source>
        <dbReference type="Proteomes" id="UP000186917"/>
    </source>
</evidence>
<dbReference type="OrthoDB" id="9793307at2"/>
<evidence type="ECO:0000313" key="1">
    <source>
        <dbReference type="EMBL" id="SIT24069.1"/>
    </source>
</evidence>